<keyword evidence="2 3" id="KW-0647">Proteasome</keyword>
<name>A0A3G2QWN8_9STRA</name>
<accession>A0A3G2QWN8</accession>
<reference evidence="7" key="1">
    <citation type="submission" date="2018-01" db="EMBL/GenBank/DDBJ databases">
        <title>Production of lipids and proteome variation in a Chilean Thraustochytrium striatum strain cultivated under different growth conditions.</title>
        <authorList>
            <person name="Garces M."/>
            <person name="Vergara D."/>
            <person name="Shene C."/>
        </authorList>
    </citation>
    <scope>NUCLEOTIDE SEQUENCE</scope>
</reference>
<dbReference type="CDD" id="cd03755">
    <property type="entry name" value="proteasome_alpha_type_7"/>
    <property type="match status" value="1"/>
</dbReference>
<comment type="subcellular location">
    <subcellularLocation>
        <location evidence="4">Cytoplasm</location>
    </subcellularLocation>
    <subcellularLocation>
        <location evidence="4">Nucleus</location>
    </subcellularLocation>
</comment>
<dbReference type="Pfam" id="PF00227">
    <property type="entry name" value="Proteasome"/>
    <property type="match status" value="1"/>
</dbReference>
<dbReference type="SMART" id="SM00948">
    <property type="entry name" value="Proteasome_A_N"/>
    <property type="match status" value="1"/>
</dbReference>
<dbReference type="PROSITE" id="PS00388">
    <property type="entry name" value="PROTEASOME_ALPHA_1"/>
    <property type="match status" value="1"/>
</dbReference>
<organism evidence="7">
    <name type="scientific">Thraustochytrium striatum</name>
    <dbReference type="NCBI Taxonomy" id="87106"/>
    <lineage>
        <taxon>Eukaryota</taxon>
        <taxon>Sar</taxon>
        <taxon>Stramenopiles</taxon>
        <taxon>Bigyra</taxon>
        <taxon>Labyrinthulomycetes</taxon>
        <taxon>Thraustochytrida</taxon>
        <taxon>Thraustochytriidae</taxon>
        <taxon>Thraustochytrium</taxon>
    </lineage>
</organism>
<keyword evidence="1 4" id="KW-0963">Cytoplasm</keyword>
<keyword evidence="5" id="KW-0175">Coiled coil</keyword>
<proteinExistence type="evidence at transcript level"/>
<dbReference type="PROSITE" id="PS51475">
    <property type="entry name" value="PROTEASOME_ALPHA_2"/>
    <property type="match status" value="1"/>
</dbReference>
<protein>
    <recommendedName>
        <fullName evidence="4">Proteasome subunit alpha type</fullName>
    </recommendedName>
</protein>
<dbReference type="GO" id="GO:0005634">
    <property type="term" value="C:nucleus"/>
    <property type="evidence" value="ECO:0007669"/>
    <property type="project" value="UniProtKB-SubCell"/>
</dbReference>
<evidence type="ECO:0000256" key="4">
    <source>
        <dbReference type="RuleBase" id="RU000551"/>
    </source>
</evidence>
<comment type="subunit">
    <text evidence="4">The 26S proteasome consists of a 20S proteasome core and two 19S regulatory subunits.</text>
</comment>
<comment type="similarity">
    <text evidence="3 4">Belongs to the peptidase T1A family.</text>
</comment>
<feature type="domain" description="Proteasome alpha-type subunits" evidence="6">
    <location>
        <begin position="5"/>
        <end position="27"/>
    </location>
</feature>
<evidence type="ECO:0000313" key="7">
    <source>
        <dbReference type="EMBL" id="AYO27543.1"/>
    </source>
</evidence>
<dbReference type="Gene3D" id="3.60.20.10">
    <property type="entry name" value="Glutamine Phosphoribosylpyrophosphate, subunit 1, domain 1"/>
    <property type="match status" value="1"/>
</dbReference>
<keyword evidence="4" id="KW-0539">Nucleus</keyword>
<dbReference type="EMBL" id="MG791784">
    <property type="protein sequence ID" value="AYO27543.1"/>
    <property type="molecule type" value="mRNA"/>
</dbReference>
<evidence type="ECO:0000256" key="5">
    <source>
        <dbReference type="SAM" id="Coils"/>
    </source>
</evidence>
<dbReference type="SUPFAM" id="SSF56235">
    <property type="entry name" value="N-terminal nucleophile aminohydrolases (Ntn hydrolases)"/>
    <property type="match status" value="1"/>
</dbReference>
<evidence type="ECO:0000256" key="2">
    <source>
        <dbReference type="ARBA" id="ARBA00022942"/>
    </source>
</evidence>
<dbReference type="InterPro" id="IPR000426">
    <property type="entry name" value="Proteasome_asu_N"/>
</dbReference>
<sequence>MSARYDRALTVFSPDGHLFQVEYAMEAVRKGSSVVGIRGKDCVVLGVEKYAAAKLQDTRTVRKIAQLDEHIMLAFAGLNADARVLVNRARVECQSHRLTVEDAPTVDYISRWVAGIKQKYTQRGGVRPFGVGMLIAGFDPDGTPQLFKTEPSGAYSSWKAATTGKGDKTIREYLESAYEPDMDEASAVKIAVRALLDVADGGAKNIEVVVLSPNAPAETLSEEKLTEIAELVEKEKEEEAERKRREATQ</sequence>
<dbReference type="InterPro" id="IPR001353">
    <property type="entry name" value="Proteasome_sua/b"/>
</dbReference>
<dbReference type="GO" id="GO:0006511">
    <property type="term" value="P:ubiquitin-dependent protein catabolic process"/>
    <property type="evidence" value="ECO:0007669"/>
    <property type="project" value="InterPro"/>
</dbReference>
<dbReference type="GO" id="GO:0005737">
    <property type="term" value="C:cytoplasm"/>
    <property type="evidence" value="ECO:0007669"/>
    <property type="project" value="UniProtKB-SubCell"/>
</dbReference>
<evidence type="ECO:0000256" key="1">
    <source>
        <dbReference type="ARBA" id="ARBA00022490"/>
    </source>
</evidence>
<dbReference type="InterPro" id="IPR050115">
    <property type="entry name" value="Proteasome_alpha"/>
</dbReference>
<dbReference type="AlphaFoldDB" id="A0A3G2QWN8"/>
<dbReference type="FunFam" id="3.60.20.10:FF:000004">
    <property type="entry name" value="Proteasome subunit alpha type-4"/>
    <property type="match status" value="1"/>
</dbReference>
<dbReference type="PANTHER" id="PTHR11599">
    <property type="entry name" value="PROTEASOME SUBUNIT ALPHA/BETA"/>
    <property type="match status" value="1"/>
</dbReference>
<dbReference type="InterPro" id="IPR023332">
    <property type="entry name" value="Proteasome_alpha-type"/>
</dbReference>
<evidence type="ECO:0000259" key="6">
    <source>
        <dbReference type="PROSITE" id="PS00388"/>
    </source>
</evidence>
<dbReference type="GO" id="GO:0019773">
    <property type="term" value="C:proteasome core complex, alpha-subunit complex"/>
    <property type="evidence" value="ECO:0007669"/>
    <property type="project" value="UniProtKB-UniRule"/>
</dbReference>
<feature type="coiled-coil region" evidence="5">
    <location>
        <begin position="221"/>
        <end position="248"/>
    </location>
</feature>
<dbReference type="NCBIfam" id="NF003075">
    <property type="entry name" value="PRK03996.1"/>
    <property type="match status" value="1"/>
</dbReference>
<dbReference type="InterPro" id="IPR029055">
    <property type="entry name" value="Ntn_hydrolases_N"/>
</dbReference>
<dbReference type="Pfam" id="PF10584">
    <property type="entry name" value="Proteasome_A_N"/>
    <property type="match status" value="1"/>
</dbReference>
<evidence type="ECO:0000256" key="3">
    <source>
        <dbReference type="PROSITE-ProRule" id="PRU00808"/>
    </source>
</evidence>